<dbReference type="InterPro" id="IPR012944">
    <property type="entry name" value="SusD_RagB_dom"/>
</dbReference>
<organism evidence="8 9">
    <name type="scientific">Elizabethkingia anophelis NUHP1</name>
    <dbReference type="NCBI Taxonomy" id="1338011"/>
    <lineage>
        <taxon>Bacteria</taxon>
        <taxon>Pseudomonadati</taxon>
        <taxon>Bacteroidota</taxon>
        <taxon>Flavobacteriia</taxon>
        <taxon>Flavobacteriales</taxon>
        <taxon>Weeksellaceae</taxon>
        <taxon>Elizabethkingia</taxon>
    </lineage>
</organism>
<reference evidence="8" key="1">
    <citation type="journal article" date="2013" name="Lancet">
        <title>First case of E anophelis outbreak in an intensive-care unit.</title>
        <authorList>
            <person name="Teo J."/>
            <person name="Tan S.Y."/>
            <person name="Tay M."/>
            <person name="Ding Y."/>
            <person name="Kjelleberg S."/>
            <person name="Givskov M."/>
            <person name="Lin R.T."/>
            <person name="Yang L."/>
        </authorList>
    </citation>
    <scope>NUCLEOTIDE SEQUENCE [LARGE SCALE GENOMIC DNA]</scope>
    <source>
        <strain evidence="8">NUHP1</strain>
    </source>
</reference>
<dbReference type="eggNOG" id="COG0436">
    <property type="taxonomic scope" value="Bacteria"/>
</dbReference>
<protein>
    <submittedName>
        <fullName evidence="8">Putative outer membrane protein, probably involved in nutrient binding</fullName>
    </submittedName>
</protein>
<accession>A0A077ELW5</accession>
<dbReference type="KEGG" id="eao:BD94_3693"/>
<comment type="subcellular location">
    <subcellularLocation>
        <location evidence="1">Cell outer membrane</location>
    </subcellularLocation>
</comment>
<comment type="similarity">
    <text evidence="2">Belongs to the SusD family.</text>
</comment>
<dbReference type="InterPro" id="IPR011990">
    <property type="entry name" value="TPR-like_helical_dom_sf"/>
</dbReference>
<feature type="domain" description="SusD-like N-terminal" evidence="7">
    <location>
        <begin position="95"/>
        <end position="229"/>
    </location>
</feature>
<proteinExistence type="inferred from homology"/>
<sequence length="563" mass="64010">MKKYILSLISLTSLYNCNLDRLPNDGVITENVINSDVGLNQALNGVYEKLRGFTNSRDGLGSYGGITINMFRNGTFGADEINLSGTTTDPFMTYYDLVRNESNARTNIAWNDGFQAIYSINSILKNLPEGGGQQKDHLLGEAYYLRAFVNFNMLLHYSKMYYQGPGNLGIPLKKTVDENDRPLRATVGESYDAVVADLLKAESLMANDSKNNIKATQAAAQALLSRVYLYMDNNNKALEYANKVINSGRYVLVPSSELPTYAGKVPEQNTETIFAFKFENNPNMYSSDYALGSMYIQINGQGWGEMYAADPYVRQLEMFPTDLRNKFIEKNYTSAKSPVVYWTEFKKNTSNYQYVFYPATVNAQGVYTSFKINGTDYPIQTETLDYGGNSYEKKFAIINGVKQYLTCDFSMNNRSGYPKFFVNKLSRQEGVSQLYSPVISRLAEMYLIRAEVNARAGNVNEALLDINVIRRRANAPEFKYLPAGKNIMDIVLEERWLELAYEGHRKFDLIRNKRPIDRRFPGVHLNEDRYKAGKEIIQPTDNDLVFFIPIREINNQPGLQQND</sequence>
<evidence type="ECO:0000256" key="4">
    <source>
        <dbReference type="ARBA" id="ARBA00023136"/>
    </source>
</evidence>
<keyword evidence="3" id="KW-0732">Signal</keyword>
<dbReference type="Pfam" id="PF07980">
    <property type="entry name" value="SusD_RagB"/>
    <property type="match status" value="1"/>
</dbReference>
<evidence type="ECO:0000313" key="9">
    <source>
        <dbReference type="Proteomes" id="UP000028933"/>
    </source>
</evidence>
<evidence type="ECO:0000256" key="5">
    <source>
        <dbReference type="ARBA" id="ARBA00023237"/>
    </source>
</evidence>
<name>A0A077ELW5_9FLAO</name>
<feature type="domain" description="RagB/SusD" evidence="6">
    <location>
        <begin position="270"/>
        <end position="562"/>
    </location>
</feature>
<reference evidence="8" key="2">
    <citation type="journal article" date="2015" name="Genome Biol. Evol.">
        <title>Complete Genome Sequence and Transcriptomic Analysis of the Novel Pathogen Elizabethkingia anophelis in Response to Oxidative Stress.</title>
        <authorList>
            <person name="Li Y."/>
            <person name="Liu Y."/>
            <person name="Chew S.C."/>
            <person name="Tay M."/>
            <person name="Salido M.M."/>
            <person name="Teo J."/>
            <person name="Lauro F.M."/>
            <person name="Givskov M."/>
            <person name="Yang L."/>
        </authorList>
    </citation>
    <scope>NUCLEOTIDE SEQUENCE</scope>
    <source>
        <strain evidence="8">NUHP1</strain>
    </source>
</reference>
<dbReference type="AlphaFoldDB" id="A0A077ELW5"/>
<dbReference type="Proteomes" id="UP000028933">
    <property type="component" value="Chromosome"/>
</dbReference>
<dbReference type="SUPFAM" id="SSF48452">
    <property type="entry name" value="TPR-like"/>
    <property type="match status" value="1"/>
</dbReference>
<dbReference type="STRING" id="1338011.BD94_3693"/>
<dbReference type="InterPro" id="IPR033985">
    <property type="entry name" value="SusD-like_N"/>
</dbReference>
<keyword evidence="5" id="KW-0998">Cell outer membrane</keyword>
<gene>
    <name evidence="8" type="ORF">BD94_3693</name>
</gene>
<dbReference type="EMBL" id="CP007547">
    <property type="protein sequence ID" value="AIL47468.1"/>
    <property type="molecule type" value="Genomic_DNA"/>
</dbReference>
<dbReference type="HOGENOM" id="CLU_015553_3_5_10"/>
<dbReference type="RefSeq" id="WP_009087409.1">
    <property type="nucleotide sequence ID" value="NZ_CP007547.1"/>
</dbReference>
<dbReference type="GO" id="GO:0009279">
    <property type="term" value="C:cell outer membrane"/>
    <property type="evidence" value="ECO:0007669"/>
    <property type="project" value="UniProtKB-SubCell"/>
</dbReference>
<dbReference type="Pfam" id="PF14322">
    <property type="entry name" value="SusD-like_3"/>
    <property type="match status" value="1"/>
</dbReference>
<evidence type="ECO:0000256" key="1">
    <source>
        <dbReference type="ARBA" id="ARBA00004442"/>
    </source>
</evidence>
<dbReference type="Gene3D" id="1.25.40.390">
    <property type="match status" value="1"/>
</dbReference>
<dbReference type="GeneID" id="56684772"/>
<keyword evidence="4" id="KW-0472">Membrane</keyword>
<evidence type="ECO:0000259" key="7">
    <source>
        <dbReference type="Pfam" id="PF14322"/>
    </source>
</evidence>
<evidence type="ECO:0000256" key="3">
    <source>
        <dbReference type="ARBA" id="ARBA00022729"/>
    </source>
</evidence>
<evidence type="ECO:0000259" key="6">
    <source>
        <dbReference type="Pfam" id="PF07980"/>
    </source>
</evidence>
<evidence type="ECO:0000256" key="2">
    <source>
        <dbReference type="ARBA" id="ARBA00006275"/>
    </source>
</evidence>
<evidence type="ECO:0000313" key="8">
    <source>
        <dbReference type="EMBL" id="AIL47468.1"/>
    </source>
</evidence>